<evidence type="ECO:0008006" key="3">
    <source>
        <dbReference type="Google" id="ProtNLM"/>
    </source>
</evidence>
<dbReference type="AlphaFoldDB" id="A0A250FZJ6"/>
<evidence type="ECO:0000313" key="1">
    <source>
        <dbReference type="EMBL" id="ATA89885.1"/>
    </source>
</evidence>
<dbReference type="KEGG" id="csto:CGC58_09195"/>
<evidence type="ECO:0000313" key="2">
    <source>
        <dbReference type="Proteomes" id="UP000217348"/>
    </source>
</evidence>
<dbReference type="OrthoDB" id="8611858at2"/>
<protein>
    <recommendedName>
        <fullName evidence="3">Virulence factor</fullName>
    </recommendedName>
</protein>
<dbReference type="Proteomes" id="UP000217348">
    <property type="component" value="Chromosome"/>
</dbReference>
<sequence length="103" mass="11991">MYAILFDIEPSVAEQNCGVPYNQVSDKITELLQGYDFVQEQEGVYFSKTASKQETINAIEALSQKDWFLLSVKKVQTFKIENWNDFTPQIDKKMQEVVFQISR</sequence>
<dbReference type="RefSeq" id="WP_095896443.1">
    <property type="nucleotide sequence ID" value="NZ_CP022387.1"/>
</dbReference>
<accession>A0A250FZJ6</accession>
<gene>
    <name evidence="1" type="ORF">CGC58_09195</name>
</gene>
<name>A0A250FZJ6_9FLAO</name>
<dbReference type="EMBL" id="CP022387">
    <property type="protein sequence ID" value="ATA89885.1"/>
    <property type="molecule type" value="Genomic_DNA"/>
</dbReference>
<organism evidence="1 2">
    <name type="scientific">Capnocytophaga stomatis</name>
    <dbReference type="NCBI Taxonomy" id="1848904"/>
    <lineage>
        <taxon>Bacteria</taxon>
        <taxon>Pseudomonadati</taxon>
        <taxon>Bacteroidota</taxon>
        <taxon>Flavobacteriia</taxon>
        <taxon>Flavobacteriales</taxon>
        <taxon>Flavobacteriaceae</taxon>
        <taxon>Capnocytophaga</taxon>
    </lineage>
</organism>
<dbReference type="Gene3D" id="3.30.70.240">
    <property type="match status" value="1"/>
</dbReference>
<proteinExistence type="predicted"/>
<reference evidence="2" key="1">
    <citation type="submission" date="2017-06" db="EMBL/GenBank/DDBJ databases">
        <title>Capnocytophaga spp. assemblies.</title>
        <authorList>
            <person name="Gulvik C.A."/>
        </authorList>
    </citation>
    <scope>NUCLEOTIDE SEQUENCE [LARGE SCALE GENOMIC DNA]</scope>
    <source>
        <strain evidence="2">H2177</strain>
    </source>
</reference>